<accession>A0A240EN15</accession>
<evidence type="ECO:0008006" key="3">
    <source>
        <dbReference type="Google" id="ProtNLM"/>
    </source>
</evidence>
<sequence length="290" mass="33290">MSVTNINADFETLTSHWSSMNNPRENARKEMMESVGAETWTYGKNFAKQLRSKIFQHPVATNPMIRAMNEGQFSFQQMRHIHLEYRHAIVQIFVDALLKLTFNCESFDNNLKPGSKQAPRFLILLNLLDELGFLPGLDESGYYKGNPIYSHYPLYEDVLYAYQISDEDRKHYEPSVISSKVRECLQAEYNNVLGLAALLATAEIQVMLFSPPLRENSAKVGINTDEGYYMVHGCADNGQEFANDDDHEADLWLLVAMLVNSDNAASVENVVMNYCDLWDEFWLHQHTFHS</sequence>
<evidence type="ECO:0000313" key="2">
    <source>
        <dbReference type="Proteomes" id="UP000219336"/>
    </source>
</evidence>
<reference evidence="2" key="1">
    <citation type="submission" date="2016-06" db="EMBL/GenBank/DDBJ databases">
        <authorList>
            <person name="Rodrigo-Torres L."/>
            <person name="Arahal R.D."/>
            <person name="Lucena T."/>
        </authorList>
    </citation>
    <scope>NUCLEOTIDE SEQUENCE [LARGE SCALE GENOMIC DNA]</scope>
    <source>
        <strain evidence="2">CECT8203</strain>
    </source>
</reference>
<keyword evidence="2" id="KW-1185">Reference proteome</keyword>
<proteinExistence type="predicted"/>
<dbReference type="EMBL" id="OANU01000065">
    <property type="protein sequence ID" value="SNX49653.1"/>
    <property type="molecule type" value="Genomic_DNA"/>
</dbReference>
<dbReference type="AlphaFoldDB" id="A0A240EN15"/>
<dbReference type="SUPFAM" id="SSF48613">
    <property type="entry name" value="Heme oxygenase-like"/>
    <property type="match status" value="1"/>
</dbReference>
<name>A0A240EN15_9VIBR</name>
<dbReference type="OrthoDB" id="516940at2"/>
<organism evidence="1 2">
    <name type="scientific">Vibrio thalassae</name>
    <dbReference type="NCBI Taxonomy" id="1243014"/>
    <lineage>
        <taxon>Bacteria</taxon>
        <taxon>Pseudomonadati</taxon>
        <taxon>Pseudomonadota</taxon>
        <taxon>Gammaproteobacteria</taxon>
        <taxon>Vibrionales</taxon>
        <taxon>Vibrionaceae</taxon>
        <taxon>Vibrio</taxon>
    </lineage>
</organism>
<protein>
    <recommendedName>
        <fullName evidence="3">Iron-containing redox enzyme</fullName>
    </recommendedName>
</protein>
<dbReference type="RefSeq" id="WP_096994682.1">
    <property type="nucleotide sequence ID" value="NZ_JBHSII010000001.1"/>
</dbReference>
<dbReference type="Gene3D" id="1.20.910.10">
    <property type="entry name" value="Heme oxygenase-like"/>
    <property type="match status" value="1"/>
</dbReference>
<dbReference type="InterPro" id="IPR016084">
    <property type="entry name" value="Haem_Oase-like_multi-hlx"/>
</dbReference>
<dbReference type="Proteomes" id="UP000219336">
    <property type="component" value="Unassembled WGS sequence"/>
</dbReference>
<evidence type="ECO:0000313" key="1">
    <source>
        <dbReference type="EMBL" id="SNX49653.1"/>
    </source>
</evidence>
<gene>
    <name evidence="1" type="ORF">VTH8203_03301</name>
</gene>